<dbReference type="Pfam" id="PF07134">
    <property type="entry name" value="AcMNPV_Orf18"/>
    <property type="match status" value="1"/>
</dbReference>
<sequence>MEAIRKQLFSSHTIPYISKKSVNDQLSKCMLKSLDDHFFNILYTNFTKAVKHFCLLTGSFAIQSHLKRFNIEATPLDLVKKLNLEVYLQNESLNADIETFKDCINETIVCNIPIMEADLKNVECRRLLNEIDIATLNDESLLLYKCYVNEAVRIDKIDDIFFEINRHGPFKMTTSQIDNDTLMRFSYNVHMKSKSQIWNITYNKMKRLTFIPMDIYFMDIIIKKEAFAIRAPPEFAFHIDSMFDTYVCIQNIEHALADQLECLMYDTFNRVQSVKKRLKTISRLISTLPAINENVDARLAAYETNFNYSIKQIKEILYNVGCRVGTRLIVKLYFEGRFYNKIKDVTYQINFPYCIRDKNYFENCWKQYLTLLDKLFDIGIYY</sequence>
<evidence type="ECO:0008006" key="3">
    <source>
        <dbReference type="Google" id="ProtNLM"/>
    </source>
</evidence>
<keyword evidence="2" id="KW-1185">Reference proteome</keyword>
<protein>
    <recommendedName>
        <fullName evidence="3">Ac18-like protein</fullName>
    </recommendedName>
</protein>
<dbReference type="OrthoDB" id="15358at10239"/>
<dbReference type="KEGG" id="vg:1485834"/>
<dbReference type="RefSeq" id="NP_818739.1">
    <property type="nucleotide sequence ID" value="NC_004690.1"/>
</dbReference>
<organismHost>
    <name type="scientific">Adoxophyes honmai</name>
    <name type="common">Smaller tea tortrix moth</name>
    <dbReference type="NCBI Taxonomy" id="85585"/>
</organismHost>
<accession>Q80LK4</accession>
<evidence type="ECO:0000313" key="1">
    <source>
        <dbReference type="EMBL" id="BAC67343.1"/>
    </source>
</evidence>
<organism evidence="1 2">
    <name type="scientific">Adoxophyes honmai nucleopolyhedrovirus</name>
    <dbReference type="NCBI Taxonomy" id="224399"/>
    <lineage>
        <taxon>Viruses</taxon>
        <taxon>Viruses incertae sedis</taxon>
        <taxon>Naldaviricetes</taxon>
        <taxon>Lefavirales</taxon>
        <taxon>Baculoviridae</taxon>
        <taxon>Alphabaculovirus</taxon>
        <taxon>Alphabaculovirus adhonmai</taxon>
    </lineage>
</organism>
<reference evidence="1 2" key="1">
    <citation type="journal article" date="2003" name="Virology">
        <title>Genome sequence and organization of a nucleopolyhedrovirus isolated from the smaller tea tortrix, Adoxophyes honmai.</title>
        <authorList>
            <person name="Nakai M."/>
            <person name="Goto C."/>
            <person name="Kang W."/>
            <person name="Shikata M."/>
            <person name="Luque T."/>
            <person name="Kunimi Y."/>
        </authorList>
    </citation>
    <scope>NUCLEOTIDE SEQUENCE [LARGE SCALE GENOMIC DNA]</scope>
    <source>
        <strain evidence="1 2">ADN001</strain>
    </source>
</reference>
<dbReference type="EMBL" id="AP006270">
    <property type="protein sequence ID" value="BAC67343.1"/>
    <property type="molecule type" value="Genomic_DNA"/>
</dbReference>
<dbReference type="InterPro" id="IPR010785">
    <property type="entry name" value="AcMNPV_AC18"/>
</dbReference>
<dbReference type="GeneID" id="1485834"/>
<dbReference type="Proteomes" id="UP000232720">
    <property type="component" value="Genome"/>
</dbReference>
<evidence type="ECO:0000313" key="2">
    <source>
        <dbReference type="Proteomes" id="UP000232720"/>
    </source>
</evidence>
<proteinExistence type="predicted"/>
<name>Q80LK4_NPVAH</name>